<accession>A0A5N0UQF9</accession>
<proteinExistence type="predicted"/>
<evidence type="ECO:0000313" key="3">
    <source>
        <dbReference type="Proteomes" id="UP000319769"/>
    </source>
</evidence>
<feature type="compositionally biased region" description="Pro residues" evidence="1">
    <location>
        <begin position="140"/>
        <end position="153"/>
    </location>
</feature>
<feature type="compositionally biased region" description="Acidic residues" evidence="1">
    <location>
        <begin position="115"/>
        <end position="128"/>
    </location>
</feature>
<dbReference type="EMBL" id="VMNW02000109">
    <property type="protein sequence ID" value="KAA9150955.1"/>
    <property type="molecule type" value="Genomic_DNA"/>
</dbReference>
<evidence type="ECO:0000313" key="2">
    <source>
        <dbReference type="EMBL" id="KAA9150955.1"/>
    </source>
</evidence>
<feature type="non-terminal residue" evidence="2">
    <location>
        <position position="159"/>
    </location>
</feature>
<dbReference type="InterPro" id="IPR004401">
    <property type="entry name" value="YbaB/EbfC"/>
</dbReference>
<dbReference type="InterPro" id="IPR036894">
    <property type="entry name" value="YbaB-like_sf"/>
</dbReference>
<keyword evidence="3" id="KW-1185">Reference proteome</keyword>
<dbReference type="AlphaFoldDB" id="A0A5N0UQF9"/>
<dbReference type="RefSeq" id="WP_150980719.1">
    <property type="nucleotide sequence ID" value="NZ_VMNW02000109.1"/>
</dbReference>
<dbReference type="OrthoDB" id="4762213at2"/>
<gene>
    <name evidence="2" type="ORF">FPZ12_040140</name>
</gene>
<feature type="compositionally biased region" description="Basic and acidic residues" evidence="1">
    <location>
        <begin position="129"/>
        <end position="139"/>
    </location>
</feature>
<protein>
    <submittedName>
        <fullName evidence="2">YbaB/EbfC family nucleoid-associated protein</fullName>
    </submittedName>
</protein>
<name>A0A5N0UQF9_9PSEU</name>
<evidence type="ECO:0000256" key="1">
    <source>
        <dbReference type="SAM" id="MobiDB-lite"/>
    </source>
</evidence>
<organism evidence="2 3">
    <name type="scientific">Amycolatopsis acidicola</name>
    <dbReference type="NCBI Taxonomy" id="2596893"/>
    <lineage>
        <taxon>Bacteria</taxon>
        <taxon>Bacillati</taxon>
        <taxon>Actinomycetota</taxon>
        <taxon>Actinomycetes</taxon>
        <taxon>Pseudonocardiales</taxon>
        <taxon>Pseudonocardiaceae</taxon>
        <taxon>Amycolatopsis</taxon>
    </lineage>
</organism>
<dbReference type="Pfam" id="PF02575">
    <property type="entry name" value="YbaB_DNA_bd"/>
    <property type="match status" value="1"/>
</dbReference>
<feature type="region of interest" description="Disordered" evidence="1">
    <location>
        <begin position="113"/>
        <end position="159"/>
    </location>
</feature>
<sequence>MTTSETPGDDPFAAFGAEMAELKAKAERIQESVRAATATVSSPDGSVTVTVGAGGVVTGLEFGKRAYDRRPAALSALVLQLLGKAQQQIGAQVAEAFGGLVGENSAAMEVLQEYLPEEDDEEEPEDEKDPGADYGHEADAPPPPAARPAPQQTPRPALS</sequence>
<dbReference type="Gene3D" id="3.30.1310.10">
    <property type="entry name" value="Nucleoid-associated protein YbaB-like domain"/>
    <property type="match status" value="1"/>
</dbReference>
<dbReference type="Proteomes" id="UP000319769">
    <property type="component" value="Unassembled WGS sequence"/>
</dbReference>
<dbReference type="GO" id="GO:0003677">
    <property type="term" value="F:DNA binding"/>
    <property type="evidence" value="ECO:0007669"/>
    <property type="project" value="InterPro"/>
</dbReference>
<comment type="caution">
    <text evidence="2">The sequence shown here is derived from an EMBL/GenBank/DDBJ whole genome shotgun (WGS) entry which is preliminary data.</text>
</comment>
<reference evidence="2" key="1">
    <citation type="submission" date="2019-09" db="EMBL/GenBank/DDBJ databases">
        <authorList>
            <person name="Teo W.F.A."/>
            <person name="Duangmal K."/>
        </authorList>
    </citation>
    <scope>NUCLEOTIDE SEQUENCE [LARGE SCALE GENOMIC DNA]</scope>
    <source>
        <strain evidence="2">K81G1</strain>
    </source>
</reference>
<dbReference type="SUPFAM" id="SSF82607">
    <property type="entry name" value="YbaB-like"/>
    <property type="match status" value="1"/>
</dbReference>